<accession>A0A177DZW6</accession>
<name>A0A177DZW6_ALTAL</name>
<evidence type="ECO:0000313" key="2">
    <source>
        <dbReference type="Proteomes" id="UP000077248"/>
    </source>
</evidence>
<protein>
    <submittedName>
        <fullName evidence="1">Uncharacterized protein</fullName>
    </submittedName>
</protein>
<gene>
    <name evidence="1" type="ORF">CC77DRAFT_297423</name>
</gene>
<dbReference type="VEuPathDB" id="FungiDB:CC77DRAFT_297423"/>
<reference evidence="1 2" key="1">
    <citation type="submission" date="2016-05" db="EMBL/GenBank/DDBJ databases">
        <title>Comparative analysis of secretome profiles of manganese(II)-oxidizing ascomycete fungi.</title>
        <authorList>
            <consortium name="DOE Joint Genome Institute"/>
            <person name="Zeiner C.A."/>
            <person name="Purvine S.O."/>
            <person name="Zink E.M."/>
            <person name="Wu S."/>
            <person name="Pasa-Tolic L."/>
            <person name="Chaput D.L."/>
            <person name="Haridas S."/>
            <person name="Grigoriev I.V."/>
            <person name="Santelli C.M."/>
            <person name="Hansel C.M."/>
        </authorList>
    </citation>
    <scope>NUCLEOTIDE SEQUENCE [LARGE SCALE GENOMIC DNA]</scope>
    <source>
        <strain evidence="1 2">SRC1lrK2f</strain>
    </source>
</reference>
<proteinExistence type="predicted"/>
<dbReference type="EMBL" id="KV441470">
    <property type="protein sequence ID" value="OAG25016.1"/>
    <property type="molecule type" value="Genomic_DNA"/>
</dbReference>
<dbReference type="AlphaFoldDB" id="A0A177DZW6"/>
<dbReference type="KEGG" id="aalt:CC77DRAFT_297423"/>
<evidence type="ECO:0000313" key="1">
    <source>
        <dbReference type="EMBL" id="OAG25016.1"/>
    </source>
</evidence>
<dbReference type="Proteomes" id="UP000077248">
    <property type="component" value="Unassembled WGS sequence"/>
</dbReference>
<organism evidence="1 2">
    <name type="scientific">Alternaria alternata</name>
    <name type="common">Alternaria rot fungus</name>
    <name type="synonym">Torula alternata</name>
    <dbReference type="NCBI Taxonomy" id="5599"/>
    <lineage>
        <taxon>Eukaryota</taxon>
        <taxon>Fungi</taxon>
        <taxon>Dikarya</taxon>
        <taxon>Ascomycota</taxon>
        <taxon>Pezizomycotina</taxon>
        <taxon>Dothideomycetes</taxon>
        <taxon>Pleosporomycetidae</taxon>
        <taxon>Pleosporales</taxon>
        <taxon>Pleosporineae</taxon>
        <taxon>Pleosporaceae</taxon>
        <taxon>Alternaria</taxon>
        <taxon>Alternaria sect. Alternaria</taxon>
        <taxon>Alternaria alternata complex</taxon>
    </lineage>
</organism>
<dbReference type="GeneID" id="29116702"/>
<sequence length="71" mass="8631">MARQPKHNVVEEKTSGYITRKKLEAFLQERYPNVSSIDEFDIKEKRDKWEFYAPDEIPEADLRRRSDERMI</sequence>
<keyword evidence="2" id="KW-1185">Reference proteome</keyword>
<dbReference type="RefSeq" id="XP_018390437.1">
    <property type="nucleotide sequence ID" value="XM_018531108.1"/>
</dbReference>